<dbReference type="Pfam" id="PF09286">
    <property type="entry name" value="Pro-kuma_activ"/>
    <property type="match status" value="1"/>
</dbReference>
<evidence type="ECO:0000256" key="9">
    <source>
        <dbReference type="SAM" id="SignalP"/>
    </source>
</evidence>
<sequence length="649" mass="70803">MKGIILSSLVLGALGFPADSHIVHEKRTTPRQHYVRGEPADALTKLPVQFALKQSNIEEGTQRLYDIANPKSADYGKHMTAQEAIDYYAADSQTIKTVTDWLVKAGVPSKDIVLDKSRTYINIDSTVGKMEKVLQTRYHVYQSKITGRDHIGVEEYSLPAEIASFVDFVYPAVSLGEVQRRDAPAPVKGAADKYAVTEPLRPLAQDVVDRMSSNKSVGCDEVITPQCIRDMYKIPLENNPEYVNSLGIWETEDTFDQEDLDIFIEKYAHNVPEGTKPQLALINGATAPVRQEDGGGESLLDLDMAYPIIQPQNVVIFQNKPLRNAFSQFFADWASAVDKDFCKTDPNYDPRLMCGKYQPSNVMSVSYGDAEMDEPVPVVQHQNHTRKGFEAYADIQQRVCNEFMKLGTVGVTIVVSSGDTGVASRQNQCAGPHHDIFTPSFLAVCPFVTAVGSTVLPKGRKVGDAEVVTTSYSPGGGFSNIFARPEYQNDAVSNYLLRHNPNYLSYETSNGTIPTDTRGIYNRAGRAYPDVAALGDNGLVVAQGNASLSGGTSMSAPIVASIFNRINDVRMNAGKGPIGFANPALYAAASISGFYNDVTEGDQSLGGIFSDRGLSACGNNGFSAVQGWDPVSGLGTPNYEKWLKYFLEL</sequence>
<reference evidence="11 12" key="1">
    <citation type="submission" date="2016-03" db="EMBL/GenBank/DDBJ databases">
        <title>Fine-scale spatial genetic structure of a fungal parasite of coffee scale insects.</title>
        <authorList>
            <person name="Jackson D."/>
            <person name="Zemenick K.A."/>
            <person name="Malloure B."/>
            <person name="Quandt C.A."/>
            <person name="James T.Y."/>
        </authorList>
    </citation>
    <scope>NUCLEOTIDE SEQUENCE [LARGE SCALE GENOMIC DNA]</scope>
    <source>
        <strain evidence="11 12">UM487</strain>
    </source>
</reference>
<keyword evidence="2 8" id="KW-0645">Protease</keyword>
<dbReference type="CDD" id="cd11377">
    <property type="entry name" value="Pro-peptidase_S53"/>
    <property type="match status" value="1"/>
</dbReference>
<keyword evidence="5 8" id="KW-0720">Serine protease</keyword>
<evidence type="ECO:0000256" key="3">
    <source>
        <dbReference type="ARBA" id="ARBA00022723"/>
    </source>
</evidence>
<accession>A0A179I4Z9</accession>
<keyword evidence="7" id="KW-0865">Zymogen</keyword>
<dbReference type="InterPro" id="IPR050819">
    <property type="entry name" value="Tripeptidyl-peptidase_I"/>
</dbReference>
<dbReference type="GO" id="GO:0046872">
    <property type="term" value="F:metal ion binding"/>
    <property type="evidence" value="ECO:0007669"/>
    <property type="project" value="UniProtKB-UniRule"/>
</dbReference>
<comment type="caution">
    <text evidence="11">The sequence shown here is derived from an EMBL/GenBank/DDBJ whole genome shotgun (WGS) entry which is preliminary data.</text>
</comment>
<feature type="active site" description="Charge relay system" evidence="8">
    <location>
        <position position="553"/>
    </location>
</feature>
<evidence type="ECO:0000256" key="6">
    <source>
        <dbReference type="ARBA" id="ARBA00022837"/>
    </source>
</evidence>
<dbReference type="OrthoDB" id="409122at2759"/>
<evidence type="ECO:0000256" key="1">
    <source>
        <dbReference type="ARBA" id="ARBA00004239"/>
    </source>
</evidence>
<evidence type="ECO:0000256" key="7">
    <source>
        <dbReference type="ARBA" id="ARBA00023145"/>
    </source>
</evidence>
<keyword evidence="6 8" id="KW-0106">Calcium</keyword>
<feature type="binding site" evidence="8">
    <location>
        <position position="629"/>
    </location>
    <ligand>
        <name>Ca(2+)</name>
        <dbReference type="ChEBI" id="CHEBI:29108"/>
    </ligand>
</feature>
<organism evidence="11 12">
    <name type="scientific">Cordyceps confragosa</name>
    <name type="common">Lecanicillium lecanii</name>
    <dbReference type="NCBI Taxonomy" id="2714763"/>
    <lineage>
        <taxon>Eukaryota</taxon>
        <taxon>Fungi</taxon>
        <taxon>Dikarya</taxon>
        <taxon>Ascomycota</taxon>
        <taxon>Pezizomycotina</taxon>
        <taxon>Sordariomycetes</taxon>
        <taxon>Hypocreomycetidae</taxon>
        <taxon>Hypocreales</taxon>
        <taxon>Cordycipitaceae</taxon>
        <taxon>Akanthomyces</taxon>
    </lineage>
</organism>
<feature type="domain" description="Peptidase S53" evidence="10">
    <location>
        <begin position="222"/>
        <end position="649"/>
    </location>
</feature>
<dbReference type="OMA" id="EHLACHQ"/>
<protein>
    <recommendedName>
        <fullName evidence="10">Peptidase S53 domain-containing protein</fullName>
    </recommendedName>
</protein>
<proteinExistence type="predicted"/>
<evidence type="ECO:0000256" key="4">
    <source>
        <dbReference type="ARBA" id="ARBA00022801"/>
    </source>
</evidence>
<dbReference type="SMART" id="SM00944">
    <property type="entry name" value="Pro-kuma_activ"/>
    <property type="match status" value="1"/>
</dbReference>
<feature type="active site" description="Charge relay system" evidence="8">
    <location>
        <position position="301"/>
    </location>
</feature>
<keyword evidence="4 8" id="KW-0378">Hydrolase</keyword>
<dbReference type="Proteomes" id="UP000243081">
    <property type="component" value="Unassembled WGS sequence"/>
</dbReference>
<dbReference type="GO" id="GO:0008240">
    <property type="term" value="F:tripeptidyl-peptidase activity"/>
    <property type="evidence" value="ECO:0007669"/>
    <property type="project" value="TreeGrafter"/>
</dbReference>
<name>A0A179I4Z9_CORDF</name>
<feature type="binding site" evidence="8">
    <location>
        <position position="598"/>
    </location>
    <ligand>
        <name>Ca(2+)</name>
        <dbReference type="ChEBI" id="CHEBI:29108"/>
    </ligand>
</feature>
<comment type="cofactor">
    <cofactor evidence="8">
        <name>Ca(2+)</name>
        <dbReference type="ChEBI" id="CHEBI:29108"/>
    </cofactor>
    <text evidence="8">Binds 1 Ca(2+) ion per subunit.</text>
</comment>
<dbReference type="Gene3D" id="3.40.50.200">
    <property type="entry name" value="Peptidase S8/S53 domain"/>
    <property type="match status" value="1"/>
</dbReference>
<comment type="subcellular location">
    <subcellularLocation>
        <location evidence="1">Secreted</location>
        <location evidence="1">Extracellular space</location>
    </subcellularLocation>
</comment>
<dbReference type="InterPro" id="IPR036852">
    <property type="entry name" value="Peptidase_S8/S53_dom_sf"/>
</dbReference>
<dbReference type="PROSITE" id="PS51695">
    <property type="entry name" value="SEDOLISIN"/>
    <property type="match status" value="1"/>
</dbReference>
<feature type="active site" description="Charge relay system" evidence="8">
    <location>
        <position position="297"/>
    </location>
</feature>
<dbReference type="AlphaFoldDB" id="A0A179I4Z9"/>
<feature type="binding site" evidence="8">
    <location>
        <position position="627"/>
    </location>
    <ligand>
        <name>Ca(2+)</name>
        <dbReference type="ChEBI" id="CHEBI:29108"/>
    </ligand>
</feature>
<gene>
    <name evidence="11" type="ORF">LLEC1_00060</name>
</gene>
<dbReference type="GO" id="GO:0005576">
    <property type="term" value="C:extracellular region"/>
    <property type="evidence" value="ECO:0007669"/>
    <property type="project" value="UniProtKB-SubCell"/>
</dbReference>
<feature type="signal peptide" evidence="9">
    <location>
        <begin position="1"/>
        <end position="15"/>
    </location>
</feature>
<evidence type="ECO:0000313" key="12">
    <source>
        <dbReference type="Proteomes" id="UP000243081"/>
    </source>
</evidence>
<feature type="binding site" evidence="8">
    <location>
        <position position="597"/>
    </location>
    <ligand>
        <name>Ca(2+)</name>
        <dbReference type="ChEBI" id="CHEBI:29108"/>
    </ligand>
</feature>
<dbReference type="EMBL" id="LUKN01003529">
    <property type="protein sequence ID" value="OAQ97322.1"/>
    <property type="molecule type" value="Genomic_DNA"/>
</dbReference>
<dbReference type="InterPro" id="IPR015366">
    <property type="entry name" value="S53_propep"/>
</dbReference>
<evidence type="ECO:0000259" key="10">
    <source>
        <dbReference type="PROSITE" id="PS51695"/>
    </source>
</evidence>
<evidence type="ECO:0000256" key="2">
    <source>
        <dbReference type="ARBA" id="ARBA00022670"/>
    </source>
</evidence>
<dbReference type="PANTHER" id="PTHR14218:SF19">
    <property type="entry name" value="SERINE PROTEASE AORO, PUTATIVE (AFU_ORTHOLOGUE AFUA_6G10250)-RELATED"/>
    <property type="match status" value="1"/>
</dbReference>
<evidence type="ECO:0000313" key="11">
    <source>
        <dbReference type="EMBL" id="OAQ97322.1"/>
    </source>
</evidence>
<evidence type="ECO:0000256" key="5">
    <source>
        <dbReference type="ARBA" id="ARBA00022825"/>
    </source>
</evidence>
<dbReference type="SUPFAM" id="SSF54897">
    <property type="entry name" value="Protease propeptides/inhibitors"/>
    <property type="match status" value="1"/>
</dbReference>
<keyword evidence="12" id="KW-1185">Reference proteome</keyword>
<dbReference type="SUPFAM" id="SSF52743">
    <property type="entry name" value="Subtilisin-like"/>
    <property type="match status" value="1"/>
</dbReference>
<dbReference type="GO" id="GO:0004252">
    <property type="term" value="F:serine-type endopeptidase activity"/>
    <property type="evidence" value="ECO:0007669"/>
    <property type="project" value="UniProtKB-UniRule"/>
</dbReference>
<keyword evidence="9" id="KW-0732">Signal</keyword>
<keyword evidence="3 8" id="KW-0479">Metal-binding</keyword>
<dbReference type="PANTHER" id="PTHR14218">
    <property type="entry name" value="PROTEASE S8 TRIPEPTIDYL PEPTIDASE I CLN2"/>
    <property type="match status" value="1"/>
</dbReference>
<dbReference type="GO" id="GO:0006508">
    <property type="term" value="P:proteolysis"/>
    <property type="evidence" value="ECO:0007669"/>
    <property type="project" value="UniProtKB-KW"/>
</dbReference>
<evidence type="ECO:0000256" key="8">
    <source>
        <dbReference type="PROSITE-ProRule" id="PRU01032"/>
    </source>
</evidence>
<dbReference type="CDD" id="cd04056">
    <property type="entry name" value="Peptidases_S53"/>
    <property type="match status" value="1"/>
</dbReference>
<dbReference type="InterPro" id="IPR030400">
    <property type="entry name" value="Sedolisin_dom"/>
</dbReference>
<feature type="chain" id="PRO_5012633505" description="Peptidase S53 domain-containing protein" evidence="9">
    <location>
        <begin position="16"/>
        <end position="649"/>
    </location>
</feature>